<evidence type="ECO:0000256" key="3">
    <source>
        <dbReference type="ARBA" id="ARBA00022692"/>
    </source>
</evidence>
<keyword evidence="3" id="KW-0812">Transmembrane</keyword>
<dbReference type="PANTHER" id="PTHR42758">
    <property type="entry name" value="PHOSPHATIDYLGLYCEROL PHOSPHOLIPASE C"/>
    <property type="match status" value="1"/>
</dbReference>
<dbReference type="GO" id="GO:0008081">
    <property type="term" value="F:phosphoric diester hydrolase activity"/>
    <property type="evidence" value="ECO:0007669"/>
    <property type="project" value="InterPro"/>
</dbReference>
<dbReference type="InterPro" id="IPR030395">
    <property type="entry name" value="GP_PDE_dom"/>
</dbReference>
<dbReference type="RefSeq" id="XP_008817615.1">
    <property type="nucleotide sequence ID" value="XM_008819393.1"/>
</dbReference>
<keyword evidence="5" id="KW-1133">Transmembrane helix</keyword>
<evidence type="ECO:0000256" key="1">
    <source>
        <dbReference type="ARBA" id="ARBA00004370"/>
    </source>
</evidence>
<reference evidence="11 12" key="1">
    <citation type="submission" date="2013-02" db="EMBL/GenBank/DDBJ databases">
        <title>The Genome Sequence of Plasmodium inui San Antonio 1.</title>
        <authorList>
            <consortium name="The Broad Institute Genome Sequencing Platform"/>
            <consortium name="The Broad Institute Genome Sequencing Center for Infectious Disease"/>
            <person name="Neafsey D."/>
            <person name="Cheeseman I."/>
            <person name="Volkman S."/>
            <person name="Adams J."/>
            <person name="Walker B."/>
            <person name="Young S.K."/>
            <person name="Zeng Q."/>
            <person name="Gargeya S."/>
            <person name="Fitzgerald M."/>
            <person name="Haas B."/>
            <person name="Abouelleil A."/>
            <person name="Alvarado L."/>
            <person name="Arachchi H.M."/>
            <person name="Berlin A.M."/>
            <person name="Chapman S.B."/>
            <person name="Dewar J."/>
            <person name="Goldberg J."/>
            <person name="Griggs A."/>
            <person name="Gujja S."/>
            <person name="Hansen M."/>
            <person name="Howarth C."/>
            <person name="Imamovic A."/>
            <person name="Larimer J."/>
            <person name="McCowan C."/>
            <person name="Murphy C."/>
            <person name="Neiman D."/>
            <person name="Pearson M."/>
            <person name="Priest M."/>
            <person name="Roberts A."/>
            <person name="Saif S."/>
            <person name="Shea T."/>
            <person name="Sisk P."/>
            <person name="Sykes S."/>
            <person name="Wortman J."/>
            <person name="Nusbaum C."/>
            <person name="Birren B."/>
        </authorList>
    </citation>
    <scope>NUCLEOTIDE SEQUENCE [LARGE SCALE GENOMIC DNA]</scope>
    <source>
        <strain evidence="11 12">San Antonio 1</strain>
    </source>
</reference>
<dbReference type="InterPro" id="IPR017946">
    <property type="entry name" value="PLC-like_Pdiesterase_TIM-brl"/>
</dbReference>
<dbReference type="GO" id="GO:0016020">
    <property type="term" value="C:membrane"/>
    <property type="evidence" value="ECO:0007669"/>
    <property type="project" value="UniProtKB-SubCell"/>
</dbReference>
<keyword evidence="12" id="KW-1185">Reference proteome</keyword>
<comment type="subcellular location">
    <subcellularLocation>
        <location evidence="1">Membrane</location>
    </subcellularLocation>
</comment>
<feature type="region of interest" description="Disordered" evidence="8">
    <location>
        <begin position="364"/>
        <end position="389"/>
    </location>
</feature>
<keyword evidence="4" id="KW-0378">Hydrolase</keyword>
<dbReference type="Gene3D" id="3.20.20.190">
    <property type="entry name" value="Phosphatidylinositol (PI) phosphodiesterase"/>
    <property type="match status" value="2"/>
</dbReference>
<keyword evidence="7" id="KW-0472">Membrane</keyword>
<feature type="compositionally biased region" description="Basic and acidic residues" evidence="8">
    <location>
        <begin position="364"/>
        <end position="373"/>
    </location>
</feature>
<organism evidence="11 12">
    <name type="scientific">Plasmodium inui San Antonio 1</name>
    <dbReference type="NCBI Taxonomy" id="1237626"/>
    <lineage>
        <taxon>Eukaryota</taxon>
        <taxon>Sar</taxon>
        <taxon>Alveolata</taxon>
        <taxon>Apicomplexa</taxon>
        <taxon>Aconoidasida</taxon>
        <taxon>Haemosporida</taxon>
        <taxon>Plasmodiidae</taxon>
        <taxon>Plasmodium</taxon>
        <taxon>Plasmodium (Plasmodium)</taxon>
    </lineage>
</organism>
<protein>
    <recommendedName>
        <fullName evidence="10">GP-PDE domain-containing protein</fullName>
    </recommendedName>
</protein>
<dbReference type="GO" id="GO:0005737">
    <property type="term" value="C:cytoplasm"/>
    <property type="evidence" value="ECO:0007669"/>
    <property type="project" value="UniProtKB-ARBA"/>
</dbReference>
<dbReference type="SUPFAM" id="SSF51695">
    <property type="entry name" value="PLC-like phosphodiesterases"/>
    <property type="match status" value="2"/>
</dbReference>
<dbReference type="AlphaFoldDB" id="W7AKH0"/>
<dbReference type="OrthoDB" id="1058301at2759"/>
<dbReference type="VEuPathDB" id="PlasmoDB:C922_03804"/>
<name>W7AKH0_9APIC</name>
<gene>
    <name evidence="11" type="ORF">C922_03804</name>
</gene>
<evidence type="ECO:0000256" key="6">
    <source>
        <dbReference type="ARBA" id="ARBA00023098"/>
    </source>
</evidence>
<dbReference type="EMBL" id="KI965476">
    <property type="protein sequence ID" value="EUD65821.1"/>
    <property type="molecule type" value="Genomic_DNA"/>
</dbReference>
<proteinExistence type="inferred from homology"/>
<evidence type="ECO:0000256" key="4">
    <source>
        <dbReference type="ARBA" id="ARBA00022801"/>
    </source>
</evidence>
<evidence type="ECO:0000313" key="11">
    <source>
        <dbReference type="EMBL" id="EUD65821.1"/>
    </source>
</evidence>
<dbReference type="PROSITE" id="PS51704">
    <property type="entry name" value="GP_PDE"/>
    <property type="match status" value="1"/>
</dbReference>
<evidence type="ECO:0000256" key="9">
    <source>
        <dbReference type="SAM" id="SignalP"/>
    </source>
</evidence>
<dbReference type="Pfam" id="PF03009">
    <property type="entry name" value="GDPD"/>
    <property type="match status" value="1"/>
</dbReference>
<accession>W7AKH0</accession>
<comment type="similarity">
    <text evidence="2">Belongs to the glycerophosphoryl diester phosphodiesterase family.</text>
</comment>
<evidence type="ECO:0000256" key="2">
    <source>
        <dbReference type="ARBA" id="ARBA00007277"/>
    </source>
</evidence>
<keyword evidence="6" id="KW-0443">Lipid metabolism</keyword>
<feature type="signal peptide" evidence="9">
    <location>
        <begin position="1"/>
        <end position="23"/>
    </location>
</feature>
<feature type="domain" description="GP-PDE" evidence="10">
    <location>
        <begin position="26"/>
        <end position="515"/>
    </location>
</feature>
<dbReference type="InterPro" id="IPR052271">
    <property type="entry name" value="GDPD-Related"/>
</dbReference>
<dbReference type="PROSITE" id="PS50007">
    <property type="entry name" value="PIPLC_X_DOMAIN"/>
    <property type="match status" value="1"/>
</dbReference>
<feature type="chain" id="PRO_5004890707" description="GP-PDE domain-containing protein" evidence="9">
    <location>
        <begin position="24"/>
        <end position="521"/>
    </location>
</feature>
<keyword evidence="9" id="KW-0732">Signal</keyword>
<dbReference type="PANTHER" id="PTHR42758:SF2">
    <property type="entry name" value="PHOSPHATIDYLGLYCEROL PHOSPHOLIPASE C"/>
    <property type="match status" value="1"/>
</dbReference>
<evidence type="ECO:0000259" key="10">
    <source>
        <dbReference type="PROSITE" id="PS51704"/>
    </source>
</evidence>
<evidence type="ECO:0000256" key="7">
    <source>
        <dbReference type="ARBA" id="ARBA00023136"/>
    </source>
</evidence>
<dbReference type="GeneID" id="20039078"/>
<sequence length="521" mass="60062">MSTRKSKFILFATFLYILKHCSSQMTTIVGHRGCGTSEAGGTSPYPENSLHAFKKAVDENIDGIELDVWLTKDKEIVVIHGTEDGLLGHTLLYDEDSKEKHIEELTAEEIQSYHFKEPWILTKGRQFYQQGYTASGVPSVEMGNVANHHAEREARIDQNEKLSNCSSGHYQDGHSHGPCVNTLVKNQEGNAKFATLSGAEKLKKIMEYADYKRPYINMDQNDEVEKMLNESSLQDLFPEEGEQQSQEEEQSEGKQQLMEEQFMNSIKCNFCKDLYTGYIMKKNYNFRKKKKLFIFLSKFYHVPLLKDLLNVYKDKLTYDIELKGTKEDLGIHLLDILENYKKYKIKFSSFNWVLQDGQMKKESEEKKSVENSLRENSPGDFPLGDSPPPPNLQQIDLLKSVRNNKLNIPVALLFSDDEEMPNFDSILSTMGWYNAEWAHFSYRSFKQPVVMNGNEKNKIVTSAKDFFQMLHNSNKKIMIYWGTQDKDEYEDLLFYIKMGVDSICPNNIDTARQARLDASSP</sequence>
<evidence type="ECO:0000313" key="12">
    <source>
        <dbReference type="Proteomes" id="UP000030640"/>
    </source>
</evidence>
<evidence type="ECO:0000256" key="8">
    <source>
        <dbReference type="SAM" id="MobiDB-lite"/>
    </source>
</evidence>
<dbReference type="Proteomes" id="UP000030640">
    <property type="component" value="Unassembled WGS sequence"/>
</dbReference>
<dbReference type="GO" id="GO:0046475">
    <property type="term" value="P:glycerophospholipid catabolic process"/>
    <property type="evidence" value="ECO:0007669"/>
    <property type="project" value="TreeGrafter"/>
</dbReference>
<evidence type="ECO:0000256" key="5">
    <source>
        <dbReference type="ARBA" id="ARBA00022989"/>
    </source>
</evidence>